<evidence type="ECO:0008006" key="4">
    <source>
        <dbReference type="Google" id="ProtNLM"/>
    </source>
</evidence>
<evidence type="ECO:0000313" key="2">
    <source>
        <dbReference type="EMBL" id="MBM7129014.1"/>
    </source>
</evidence>
<evidence type="ECO:0000256" key="1">
    <source>
        <dbReference type="SAM" id="SignalP"/>
    </source>
</evidence>
<organism evidence="2 3">
    <name type="scientific">Dyella mobilis</name>
    <dbReference type="NCBI Taxonomy" id="1849582"/>
    <lineage>
        <taxon>Bacteria</taxon>
        <taxon>Pseudomonadati</taxon>
        <taxon>Pseudomonadota</taxon>
        <taxon>Gammaproteobacteria</taxon>
        <taxon>Lysobacterales</taxon>
        <taxon>Rhodanobacteraceae</taxon>
        <taxon>Dyella</taxon>
    </lineage>
</organism>
<comment type="caution">
    <text evidence="2">The sequence shown here is derived from an EMBL/GenBank/DDBJ whole genome shotgun (WGS) entry which is preliminary data.</text>
</comment>
<gene>
    <name evidence="2" type="ORF">ISS99_05710</name>
</gene>
<dbReference type="Proteomes" id="UP001430193">
    <property type="component" value="Unassembled WGS sequence"/>
</dbReference>
<name>A0ABS2KD41_9GAMM</name>
<evidence type="ECO:0000313" key="3">
    <source>
        <dbReference type="Proteomes" id="UP001430193"/>
    </source>
</evidence>
<reference evidence="2" key="1">
    <citation type="submission" date="2020-10" db="EMBL/GenBank/DDBJ databases">
        <title>Phylogeny of dyella-like bacteria.</title>
        <authorList>
            <person name="Fu J."/>
        </authorList>
    </citation>
    <scope>NUCLEOTIDE SEQUENCE</scope>
    <source>
        <strain evidence="2">DHON07</strain>
    </source>
</reference>
<keyword evidence="1" id="KW-0732">Signal</keyword>
<keyword evidence="3" id="KW-1185">Reference proteome</keyword>
<feature type="chain" id="PRO_5045794898" description="VWFD domain-containing protein" evidence="1">
    <location>
        <begin position="29"/>
        <end position="711"/>
    </location>
</feature>
<proteinExistence type="predicted"/>
<accession>A0ABS2KD41</accession>
<dbReference type="EMBL" id="JADIKF010000036">
    <property type="protein sequence ID" value="MBM7129014.1"/>
    <property type="molecule type" value="Genomic_DNA"/>
</dbReference>
<dbReference type="RefSeq" id="WP_204630627.1">
    <property type="nucleotide sequence ID" value="NZ_BSOC01000007.1"/>
</dbReference>
<protein>
    <recommendedName>
        <fullName evidence="4">VWFD domain-containing protein</fullName>
    </recommendedName>
</protein>
<sequence>MQTAKQASIRVAFLACMAGFAGSLAAQAVNETNRPKEITSATDAQARETWSKTMHHTPAPKGGCFKAAYPSTKWVEVQCAPPPKAHNVRPRRIKKEGGTEAVGGTASGSNDLVAQAPTGHFFSTVVGKFRVVNGVTSETNVQVPAYPYSGVSGSNEFMLQINTNSDTYSSACGSYSACVPWVQYLMSTNDIVSSTDTGKSVVFIEYWLFNYGGAGNTSGNCPTGFSDIEPDTDGYDCEQNGGATVIYDGQIPITDLDQLSMSASATPGGNDEATVIYKGVAYKSATVPDNYTKISSVWNQAEFNVLGNWNGWQAQFNDGTVLVLESDVTDGTTNQPTCQFNAGTTGESNNLNFVPSTTSPTCCPYGGSTPSIQFMEVYDTSHTHTASCGASSIVGEPHITTVDDVYYNFQAAGEFISLQDSSGTMIQTRQTPIPTLKPGDYDPGNKNNDQLFSCLAVNSAVAARVGGHRVSYEPSFTGAYGHGTFDLRIDGKLTTLDAKPIGLGSGALVKKSSAGNGVEIDFPDGKVLTAIPSGSYDSIQYLNLQFEHTGLLSDGVGPSETGIAGYVPKGSWLPALPNGKAVGAMPASLSGRYDTLYHTFGNAWRVTNSNTLFDYPPGQSTANFTNTAWPVENAKVCTIPNQSPAKPVSAEVAEVACKNVTNALLHASCLFDVEVTGNTGFAGTYKASELAHTVLHVKPIDVSKLPGSKVN</sequence>
<feature type="signal peptide" evidence="1">
    <location>
        <begin position="1"/>
        <end position="28"/>
    </location>
</feature>